<comment type="caution">
    <text evidence="3">The sequence shown here is derived from an EMBL/GenBank/DDBJ whole genome shotgun (WGS) entry which is preliminary data.</text>
</comment>
<feature type="transmembrane region" description="Helical" evidence="2">
    <location>
        <begin position="110"/>
        <end position="133"/>
    </location>
</feature>
<keyword evidence="2" id="KW-1133">Transmembrane helix</keyword>
<gene>
    <name evidence="3" type="ORF">GUY60_13540</name>
</gene>
<protein>
    <submittedName>
        <fullName evidence="3">Uncharacterized protein</fullName>
    </submittedName>
</protein>
<name>A0A964UQA1_9ACTN</name>
<accession>A0A964UQA1</accession>
<keyword evidence="4" id="KW-1185">Reference proteome</keyword>
<feature type="region of interest" description="Disordered" evidence="1">
    <location>
        <begin position="1"/>
        <end position="32"/>
    </location>
</feature>
<sequence>MGARHDAPRHRDDRTGRTDPEQRRPRRSTRPEISLPQLIGAAVGAAAGMTLASELRLYGTTAGAVVFAVAATVGAPLIQLALHRAGDGCAALLWLARSCRRPGAAALRALVPAAVGALLLGAVTAGGTAAVAAPPSRDPAERGSQDKAVQVRPEPRKSAGRRAS</sequence>
<evidence type="ECO:0000256" key="2">
    <source>
        <dbReference type="SAM" id="Phobius"/>
    </source>
</evidence>
<dbReference type="EMBL" id="JAAAHS010000083">
    <property type="protein sequence ID" value="NBE52430.1"/>
    <property type="molecule type" value="Genomic_DNA"/>
</dbReference>
<evidence type="ECO:0000313" key="3">
    <source>
        <dbReference type="EMBL" id="NBE52430.1"/>
    </source>
</evidence>
<feature type="compositionally biased region" description="Basic and acidic residues" evidence="1">
    <location>
        <begin position="1"/>
        <end position="23"/>
    </location>
</feature>
<organism evidence="3 4">
    <name type="scientific">Streptomyces boluensis</name>
    <dbReference type="NCBI Taxonomy" id="1775135"/>
    <lineage>
        <taxon>Bacteria</taxon>
        <taxon>Bacillati</taxon>
        <taxon>Actinomycetota</taxon>
        <taxon>Actinomycetes</taxon>
        <taxon>Kitasatosporales</taxon>
        <taxon>Streptomycetaceae</taxon>
        <taxon>Streptomyces</taxon>
    </lineage>
</organism>
<keyword evidence="2" id="KW-0812">Transmembrane</keyword>
<proteinExistence type="predicted"/>
<keyword evidence="2" id="KW-0472">Membrane</keyword>
<dbReference type="AlphaFoldDB" id="A0A964UQA1"/>
<feature type="transmembrane region" description="Helical" evidence="2">
    <location>
        <begin position="57"/>
        <end position="78"/>
    </location>
</feature>
<evidence type="ECO:0000313" key="4">
    <source>
        <dbReference type="Proteomes" id="UP000598297"/>
    </source>
</evidence>
<feature type="transmembrane region" description="Helical" evidence="2">
    <location>
        <begin position="33"/>
        <end position="51"/>
    </location>
</feature>
<evidence type="ECO:0000256" key="1">
    <source>
        <dbReference type="SAM" id="MobiDB-lite"/>
    </source>
</evidence>
<reference evidence="3" key="1">
    <citation type="submission" date="2020-01" db="EMBL/GenBank/DDBJ databases">
        <title>Whole-genome analyses of novel actinobacteria.</title>
        <authorList>
            <person name="Sahin N."/>
        </authorList>
    </citation>
    <scope>NUCLEOTIDE SEQUENCE</scope>
    <source>
        <strain evidence="3">YC537</strain>
    </source>
</reference>
<feature type="region of interest" description="Disordered" evidence="1">
    <location>
        <begin position="130"/>
        <end position="164"/>
    </location>
</feature>
<dbReference type="RefSeq" id="WP_161697354.1">
    <property type="nucleotide sequence ID" value="NZ_JAAAHS010000083.1"/>
</dbReference>
<dbReference type="Proteomes" id="UP000598297">
    <property type="component" value="Unassembled WGS sequence"/>
</dbReference>